<protein>
    <submittedName>
        <fullName evidence="1">Uncharacterized protein</fullName>
    </submittedName>
</protein>
<proteinExistence type="predicted"/>
<gene>
    <name evidence="1" type="ORF">PsAD2_02959</name>
</gene>
<evidence type="ECO:0000313" key="2">
    <source>
        <dbReference type="Proteomes" id="UP000076577"/>
    </source>
</evidence>
<name>A0A165XE84_9HYPH</name>
<organism evidence="1 2">
    <name type="scientific">Pseudovibrio axinellae</name>
    <dbReference type="NCBI Taxonomy" id="989403"/>
    <lineage>
        <taxon>Bacteria</taxon>
        <taxon>Pseudomonadati</taxon>
        <taxon>Pseudomonadota</taxon>
        <taxon>Alphaproteobacteria</taxon>
        <taxon>Hyphomicrobiales</taxon>
        <taxon>Stappiaceae</taxon>
        <taxon>Pseudovibrio</taxon>
    </lineage>
</organism>
<reference evidence="1 2" key="1">
    <citation type="journal article" date="2016" name="Front. Microbiol.">
        <title>Comparative Genomic Analysis Reveals a Diverse Repertoire of Genes Involved in Prokaryote-Eukaryote Interactions within the Pseudovibrio Genus.</title>
        <authorList>
            <person name="Romano S."/>
            <person name="Fernandez-Guerra A."/>
            <person name="Reen F.J."/>
            <person name="Glockner F.O."/>
            <person name="Crowley S.P."/>
            <person name="O'Sullivan O."/>
            <person name="Cotter P.D."/>
            <person name="Adams C."/>
            <person name="Dobson A.D."/>
            <person name="O'Gara F."/>
        </authorList>
    </citation>
    <scope>NUCLEOTIDE SEQUENCE [LARGE SCALE GENOMIC DNA]</scope>
    <source>
        <strain evidence="1 2">Ad2</strain>
    </source>
</reference>
<evidence type="ECO:0000313" key="1">
    <source>
        <dbReference type="EMBL" id="KZL17623.1"/>
    </source>
</evidence>
<dbReference type="PATRIC" id="fig|989403.3.peg.3173"/>
<dbReference type="STRING" id="989403.SAMN05421798_110123"/>
<keyword evidence="2" id="KW-1185">Reference proteome</keyword>
<sequence>MAEYPQNLTEELRDVLGLMIMQTCPIAHALRRGGEDIPHKTEAEQAYVLHWLIGLTLEHGEGWREKVGERLQHIAADARAEQSNKVGR</sequence>
<dbReference type="RefSeq" id="WP_068007328.1">
    <property type="nucleotide sequence ID" value="NZ_FOFM01000010.1"/>
</dbReference>
<dbReference type="OrthoDB" id="8456752at2"/>
<dbReference type="AlphaFoldDB" id="A0A165XE84"/>
<comment type="caution">
    <text evidence="1">The sequence shown here is derived from an EMBL/GenBank/DDBJ whole genome shotgun (WGS) entry which is preliminary data.</text>
</comment>
<accession>A0A165XE84</accession>
<dbReference type="EMBL" id="LMCB01000030">
    <property type="protein sequence ID" value="KZL17623.1"/>
    <property type="molecule type" value="Genomic_DNA"/>
</dbReference>
<dbReference type="Proteomes" id="UP000076577">
    <property type="component" value="Unassembled WGS sequence"/>
</dbReference>